<dbReference type="CDD" id="cd04080">
    <property type="entry name" value="CBM6_cellulase-like"/>
    <property type="match status" value="4"/>
</dbReference>
<dbReference type="InterPro" id="IPR011050">
    <property type="entry name" value="Pectin_lyase_fold/virulence"/>
</dbReference>
<feature type="domain" description="CBM6" evidence="3">
    <location>
        <begin position="510"/>
        <end position="648"/>
    </location>
</feature>
<dbReference type="CAZy" id="CBM6">
    <property type="family name" value="Carbohydrate-Binding Module Family 6"/>
</dbReference>
<dbReference type="PANTHER" id="PTHR40469">
    <property type="entry name" value="SECRETED GLYCOSYL HYDROLASE"/>
    <property type="match status" value="1"/>
</dbReference>
<dbReference type="InterPro" id="IPR008979">
    <property type="entry name" value="Galactose-bd-like_sf"/>
</dbReference>
<dbReference type="SMART" id="SM00710">
    <property type="entry name" value="PbH1"/>
    <property type="match status" value="8"/>
</dbReference>
<dbReference type="InterPro" id="IPR012334">
    <property type="entry name" value="Pectin_lyas_fold"/>
</dbReference>
<dbReference type="PANTHER" id="PTHR40469:SF2">
    <property type="entry name" value="GALACTOSE-BINDING DOMAIN-LIKE SUPERFAMILY PROTEIN"/>
    <property type="match status" value="1"/>
</dbReference>
<dbReference type="InterPro" id="IPR006633">
    <property type="entry name" value="Carb-bd_sugar_hydrolysis-dom"/>
</dbReference>
<dbReference type="EMBL" id="CP001338">
    <property type="protein sequence ID" value="ACL17144.1"/>
    <property type="molecule type" value="Genomic_DNA"/>
</dbReference>
<gene>
    <name evidence="4" type="ordered locus">Mpal_1838</name>
</gene>
<dbReference type="Gene3D" id="2.60.120.260">
    <property type="entry name" value="Galactose-binding domain-like"/>
    <property type="match status" value="4"/>
</dbReference>
<dbReference type="InterPro" id="IPR006626">
    <property type="entry name" value="PbH1"/>
</dbReference>
<dbReference type="SUPFAM" id="SSF51126">
    <property type="entry name" value="Pectin lyase-like"/>
    <property type="match status" value="1"/>
</dbReference>
<dbReference type="Pfam" id="PF05048">
    <property type="entry name" value="NosD"/>
    <property type="match status" value="1"/>
</dbReference>
<dbReference type="eggNOG" id="arCOG02498">
    <property type="taxonomic scope" value="Archaea"/>
</dbReference>
<dbReference type="GO" id="GO:0030246">
    <property type="term" value="F:carbohydrate binding"/>
    <property type="evidence" value="ECO:0007669"/>
    <property type="project" value="InterPro"/>
</dbReference>
<dbReference type="KEGG" id="mpl:Mpal_1838"/>
<organism evidence="4 5">
    <name type="scientific">Methanosphaerula palustris (strain ATCC BAA-1556 / DSM 19958 / E1-9c)</name>
    <dbReference type="NCBI Taxonomy" id="521011"/>
    <lineage>
        <taxon>Archaea</taxon>
        <taxon>Methanobacteriati</taxon>
        <taxon>Methanobacteriota</taxon>
        <taxon>Stenosarchaea group</taxon>
        <taxon>Methanomicrobia</taxon>
        <taxon>Methanomicrobiales</taxon>
        <taxon>Methanoregulaceae</taxon>
        <taxon>Methanosphaerula</taxon>
    </lineage>
</organism>
<dbReference type="SUPFAM" id="SSF49785">
    <property type="entry name" value="Galactose-binding domain-like"/>
    <property type="match status" value="4"/>
</dbReference>
<dbReference type="SMART" id="SM00606">
    <property type="entry name" value="CBD_IV"/>
    <property type="match status" value="4"/>
</dbReference>
<dbReference type="PROSITE" id="PS51175">
    <property type="entry name" value="CBM6"/>
    <property type="match status" value="4"/>
</dbReference>
<dbReference type="Pfam" id="PF03422">
    <property type="entry name" value="CBM_6"/>
    <property type="match status" value="4"/>
</dbReference>
<dbReference type="InterPro" id="IPR022441">
    <property type="entry name" value="Para_beta_helix_rpt-2"/>
</dbReference>
<keyword evidence="1" id="KW-0732">Signal</keyword>
<feature type="domain" description="CBM6" evidence="3">
    <location>
        <begin position="866"/>
        <end position="1003"/>
    </location>
</feature>
<feature type="region of interest" description="Disordered" evidence="2">
    <location>
        <begin position="294"/>
        <end position="325"/>
    </location>
</feature>
<keyword evidence="5" id="KW-1185">Reference proteome</keyword>
<dbReference type="AlphaFoldDB" id="B8GK73"/>
<dbReference type="HOGENOM" id="CLU_293494_0_0_2"/>
<sequence precursor="true">MNWNMQLRNVMALAILLVLSSALLVLPATAASIPVNGPVVITEPGTYVLTQDITSSSQIVCIEIKASNVVFDGQGHQISGVNNEGSAGIFVSKDASTPVTGVTIKNVRLNNWFYGVYLLNAQNSAIQDVTTTGNANAGMVLYSGSTGNTISGSTLTGNGRGIILSTSSGSNTISGNTLTGNSNQGIYIFDSNGNTVNGNTITNNTNAGLFIYSASANSVYNNNFSNLYNALFGGTIGSNSWNTNQATGTNIVGGPSIGGNFWGNPDGSGYSQTTADSNGDGFCDQPLVITTGNTDNLPLHTPSAVTPTVTPTATTTPGVESPYKDHNLPARVEAEDYDNGGQGVGYSDSTPQNLGNAYRLTEGVDVEAGGSGYDVGYITDGEYLKYTINVTTAGTYTATFNVGSWEAGRTITVSDDDGDIAGTVNVPNTGSSSTFVSVPLTLNLNAGTHVLKLTFNGNHQNIDYIDFSTSVTPTTTATTVPTTTVTVTPTVTTTVTPGNETPYTPHNLPARVEAEDYDNGGEGVAYHDSTAQNLGNAYRLTEGVDVEAGATGYNVGYITDGEYLKYTVNVATAGTYTATFNVGSWEAGRTITISDNDGDAVGTVNVPNTGNDHTYQSVPVTLNLGAGTHVLKLTFNGNHQNIDYIDFSTSVTPTTTATTVPTTTVTVTPTVTTTVTPGNETPYKAYNLPARVEAEDYDNGGEGVAYHDSTAQNLGNAYRLTEGVDVEAGATGYNVGYITDGEYLKYTVNVATAGTYTANFNVGSWEAGRTIAVSVDDTAVGTVNVPNTGNDHTYQSVPLTLNLGAGTHVLKLTFGGNHQNIDYVDFGTAAAPTNTVVPITTITVTPTTTTTPSQTVGAYKPHSLPVRIEAEDYDNGGAGAAYYDTTAGNLGKAYRLDQDVDIEAGASGYDVGYVADGEWLTYTVDIPSAGWYTAFFNVASWADGRSITVSVDNTPVGTVQVPNTGDSTIFVDVPMNLNLPAGSHVLKLSFTGSKQNIDYIDFPSGPHAEMALTTTPTVVKTTSATAVKNNTTASE</sequence>
<reference evidence="4 5" key="1">
    <citation type="journal article" date="2015" name="Genome Announc.">
        <title>Complete Genome Sequence of Methanosphaerula palustris E1-9CT, a Hydrogenotrophic Methanogen Isolated from a Minerotrophic Fen Peatland.</title>
        <authorList>
            <person name="Cadillo-Quiroz H."/>
            <person name="Browne P."/>
            <person name="Kyrpides N."/>
            <person name="Woyke T."/>
            <person name="Goodwin L."/>
            <person name="Detter C."/>
            <person name="Yavitt J.B."/>
            <person name="Zinder S.H."/>
        </authorList>
    </citation>
    <scope>NUCLEOTIDE SEQUENCE [LARGE SCALE GENOMIC DNA]</scope>
    <source>
        <strain evidence="5">ATCC BAA-1556 / DSM 19958 / E1-9c</strain>
    </source>
</reference>
<evidence type="ECO:0000256" key="2">
    <source>
        <dbReference type="SAM" id="MobiDB-lite"/>
    </source>
</evidence>
<dbReference type="InterPro" id="IPR005084">
    <property type="entry name" value="CBM6"/>
</dbReference>
<dbReference type="STRING" id="521011.Mpal_1838"/>
<feature type="domain" description="CBM6" evidence="3">
    <location>
        <begin position="690"/>
        <end position="827"/>
    </location>
</feature>
<proteinExistence type="predicted"/>
<protein>
    <submittedName>
        <fullName evidence="4">Carbohydrate binding family 6</fullName>
    </submittedName>
</protein>
<dbReference type="Gene3D" id="2.160.20.10">
    <property type="entry name" value="Single-stranded right-handed beta-helix, Pectin lyase-like"/>
    <property type="match status" value="1"/>
</dbReference>
<evidence type="ECO:0000313" key="5">
    <source>
        <dbReference type="Proteomes" id="UP000002457"/>
    </source>
</evidence>
<evidence type="ECO:0000313" key="4">
    <source>
        <dbReference type="EMBL" id="ACL17144.1"/>
    </source>
</evidence>
<accession>B8GK73</accession>
<dbReference type="NCBIfam" id="TIGR03804">
    <property type="entry name" value="para_beta_helix"/>
    <property type="match status" value="2"/>
</dbReference>
<evidence type="ECO:0000256" key="1">
    <source>
        <dbReference type="ARBA" id="ARBA00022729"/>
    </source>
</evidence>
<name>B8GK73_METPE</name>
<dbReference type="SMART" id="SM00722">
    <property type="entry name" value="CASH"/>
    <property type="match status" value="1"/>
</dbReference>
<evidence type="ECO:0000259" key="3">
    <source>
        <dbReference type="PROSITE" id="PS51175"/>
    </source>
</evidence>
<dbReference type="InterPro" id="IPR006584">
    <property type="entry name" value="Cellulose-bd_IV"/>
</dbReference>
<dbReference type="Proteomes" id="UP000002457">
    <property type="component" value="Chromosome"/>
</dbReference>
<dbReference type="InterPro" id="IPR007742">
    <property type="entry name" value="NosD_dom"/>
</dbReference>
<feature type="compositionally biased region" description="Low complexity" evidence="2">
    <location>
        <begin position="301"/>
        <end position="317"/>
    </location>
</feature>
<feature type="domain" description="CBM6" evidence="3">
    <location>
        <begin position="330"/>
        <end position="468"/>
    </location>
</feature>